<dbReference type="InterPro" id="IPR032633">
    <property type="entry name" value="ThiJ-like"/>
</dbReference>
<keyword evidence="5" id="KW-1185">Reference proteome</keyword>
<evidence type="ECO:0000256" key="1">
    <source>
        <dbReference type="ARBA" id="ARBA00023016"/>
    </source>
</evidence>
<dbReference type="EMBL" id="FNGF01000002">
    <property type="protein sequence ID" value="SDK79869.1"/>
    <property type="molecule type" value="Genomic_DNA"/>
</dbReference>
<dbReference type="InterPro" id="IPR050325">
    <property type="entry name" value="Prot/Nucl_acid_deglycase"/>
</dbReference>
<dbReference type="Proteomes" id="UP000198662">
    <property type="component" value="Unassembled WGS sequence"/>
</dbReference>
<keyword evidence="4" id="KW-0645">Protease</keyword>
<dbReference type="GO" id="GO:0008233">
    <property type="term" value="F:peptidase activity"/>
    <property type="evidence" value="ECO:0007669"/>
    <property type="project" value="UniProtKB-KW"/>
</dbReference>
<dbReference type="GO" id="GO:0019172">
    <property type="term" value="F:glyoxalase III activity"/>
    <property type="evidence" value="ECO:0007669"/>
    <property type="project" value="TreeGrafter"/>
</dbReference>
<keyword evidence="4" id="KW-0378">Hydrolase</keyword>
<keyword evidence="2" id="KW-0456">Lyase</keyword>
<dbReference type="GO" id="GO:0005737">
    <property type="term" value="C:cytoplasm"/>
    <property type="evidence" value="ECO:0007669"/>
    <property type="project" value="TreeGrafter"/>
</dbReference>
<comment type="similarity">
    <text evidence="3">Belongs to the peptidase C56 family. HSP31-like subfamily.</text>
</comment>
<dbReference type="SUPFAM" id="SSF52317">
    <property type="entry name" value="Class I glutamine amidotransferase-like"/>
    <property type="match status" value="1"/>
</dbReference>
<dbReference type="Gene3D" id="3.40.50.880">
    <property type="match status" value="1"/>
</dbReference>
<reference evidence="5" key="1">
    <citation type="submission" date="2016-10" db="EMBL/GenBank/DDBJ databases">
        <authorList>
            <person name="Varghese N."/>
            <person name="Submissions S."/>
        </authorList>
    </citation>
    <scope>NUCLEOTIDE SEQUENCE [LARGE SCALE GENOMIC DNA]</scope>
    <source>
        <strain evidence="5">CGMCC 4.3147</strain>
    </source>
</reference>
<name>A0A1G9EUQ0_9ACTN</name>
<accession>A0A1G9EUQ0</accession>
<proteinExistence type="inferred from homology"/>
<organism evidence="4 5">
    <name type="scientific">Glycomyces sambucus</name>
    <dbReference type="NCBI Taxonomy" id="380244"/>
    <lineage>
        <taxon>Bacteria</taxon>
        <taxon>Bacillati</taxon>
        <taxon>Actinomycetota</taxon>
        <taxon>Actinomycetes</taxon>
        <taxon>Glycomycetales</taxon>
        <taxon>Glycomycetaceae</taxon>
        <taxon>Glycomyces</taxon>
    </lineage>
</organism>
<dbReference type="OrthoDB" id="9792284at2"/>
<dbReference type="CDD" id="cd03141">
    <property type="entry name" value="GATase1_Hsp31_like"/>
    <property type="match status" value="1"/>
</dbReference>
<evidence type="ECO:0000256" key="2">
    <source>
        <dbReference type="ARBA" id="ARBA00023239"/>
    </source>
</evidence>
<dbReference type="GO" id="GO:0006508">
    <property type="term" value="P:proteolysis"/>
    <property type="evidence" value="ECO:0007669"/>
    <property type="project" value="UniProtKB-KW"/>
</dbReference>
<dbReference type="PANTHER" id="PTHR48094">
    <property type="entry name" value="PROTEIN/NUCLEIC ACID DEGLYCASE DJ-1-RELATED"/>
    <property type="match status" value="1"/>
</dbReference>
<evidence type="ECO:0000313" key="4">
    <source>
        <dbReference type="EMBL" id="SDK79869.1"/>
    </source>
</evidence>
<sequence length="231" mass="23985">MAKILFIMTGASEWTLNDGTKHTTGYWAEEAVVPLQAFKDAGHQVTVATPGGTVPPVDPVSLDPDLAGGADNAARYRDAVATAPEFAAPLDLAAADLADYDAVYVPGGHGPMEDLAVDDRTGVLLADALASGKPVGLVCHGLAALLPATEPDGGNAFAAYRITGFTDREERLGALADKAPWLLQTRLEQAGLHFEAGEPFAPHVVVDRTVVTGQNPQSSHTAAAELLKLIG</sequence>
<dbReference type="InterPro" id="IPR029062">
    <property type="entry name" value="Class_I_gatase-like"/>
</dbReference>
<dbReference type="RefSeq" id="WP_091045215.1">
    <property type="nucleotide sequence ID" value="NZ_FNGF01000002.1"/>
</dbReference>
<dbReference type="STRING" id="380244.SAMN05216298_1409"/>
<dbReference type="GO" id="GO:0019243">
    <property type="term" value="P:methylglyoxal catabolic process to D-lactate via S-lactoyl-glutathione"/>
    <property type="evidence" value="ECO:0007669"/>
    <property type="project" value="TreeGrafter"/>
</dbReference>
<dbReference type="PANTHER" id="PTHR48094:SF11">
    <property type="entry name" value="GLUTATHIONE-INDEPENDENT GLYOXALASE HSP31-RELATED"/>
    <property type="match status" value="1"/>
</dbReference>
<dbReference type="AlphaFoldDB" id="A0A1G9EUQ0"/>
<evidence type="ECO:0000256" key="3">
    <source>
        <dbReference type="ARBA" id="ARBA00038493"/>
    </source>
</evidence>
<dbReference type="Pfam" id="PF17124">
    <property type="entry name" value="ThiJ_like"/>
    <property type="match status" value="1"/>
</dbReference>
<protein>
    <submittedName>
        <fullName evidence="4">Putative intracellular protease/amidase</fullName>
    </submittedName>
</protein>
<evidence type="ECO:0000313" key="5">
    <source>
        <dbReference type="Proteomes" id="UP000198662"/>
    </source>
</evidence>
<keyword evidence="1" id="KW-0346">Stress response</keyword>
<gene>
    <name evidence="4" type="ORF">SAMN05216298_1409</name>
</gene>